<organism evidence="2 3">
    <name type="scientific">Tegillarca granosa</name>
    <name type="common">Malaysian cockle</name>
    <name type="synonym">Anadara granosa</name>
    <dbReference type="NCBI Taxonomy" id="220873"/>
    <lineage>
        <taxon>Eukaryota</taxon>
        <taxon>Metazoa</taxon>
        <taxon>Spiralia</taxon>
        <taxon>Lophotrochozoa</taxon>
        <taxon>Mollusca</taxon>
        <taxon>Bivalvia</taxon>
        <taxon>Autobranchia</taxon>
        <taxon>Pteriomorphia</taxon>
        <taxon>Arcoida</taxon>
        <taxon>Arcoidea</taxon>
        <taxon>Arcidae</taxon>
        <taxon>Tegillarca</taxon>
    </lineage>
</organism>
<comment type="caution">
    <text evidence="2">The sequence shown here is derived from an EMBL/GenBank/DDBJ whole genome shotgun (WGS) entry which is preliminary data.</text>
</comment>
<sequence>MERLLTNHNLMVKSWRLEEKATHSQIRNHLVLMRRAFVQKSVIFCNTENTRKILEQCITLRFILMATVTECVQCAVTANRIVYFIMLEQAAMKK</sequence>
<gene>
    <name evidence="1" type="ORF">KUTeg_024927</name>
    <name evidence="2" type="ORF">KUTeg_024932</name>
</gene>
<evidence type="ECO:0000313" key="3">
    <source>
        <dbReference type="Proteomes" id="UP001217089"/>
    </source>
</evidence>
<reference evidence="2 3" key="1">
    <citation type="submission" date="2022-12" db="EMBL/GenBank/DDBJ databases">
        <title>Chromosome-level genome of Tegillarca granosa.</title>
        <authorList>
            <person name="Kim J."/>
        </authorList>
    </citation>
    <scope>NUCLEOTIDE SEQUENCE [LARGE SCALE GENOMIC DNA]</scope>
    <source>
        <strain evidence="2">Teg-2019</strain>
        <tissue evidence="2">Adductor muscle</tissue>
    </source>
</reference>
<protein>
    <submittedName>
        <fullName evidence="2">Uncharacterized protein</fullName>
    </submittedName>
</protein>
<evidence type="ECO:0000313" key="2">
    <source>
        <dbReference type="EMBL" id="KAJ8298401.1"/>
    </source>
</evidence>
<dbReference type="EMBL" id="JARBDR010000923">
    <property type="protein sequence ID" value="KAJ8298401.1"/>
    <property type="molecule type" value="Genomic_DNA"/>
</dbReference>
<proteinExistence type="predicted"/>
<name>A0ABQ9DYT4_TEGGR</name>
<keyword evidence="3" id="KW-1185">Reference proteome</keyword>
<accession>A0ABQ9DYT4</accession>
<dbReference type="EMBL" id="JARBDR010000923">
    <property type="protein sequence ID" value="KAJ8298396.1"/>
    <property type="molecule type" value="Genomic_DNA"/>
</dbReference>
<evidence type="ECO:0000313" key="1">
    <source>
        <dbReference type="EMBL" id="KAJ8298396.1"/>
    </source>
</evidence>
<dbReference type="Proteomes" id="UP001217089">
    <property type="component" value="Unassembled WGS sequence"/>
</dbReference>